<proteinExistence type="predicted"/>
<organism evidence="2 3">
    <name type="scientific">Corynebacterium uropygiale</name>
    <dbReference type="NCBI Taxonomy" id="1775911"/>
    <lineage>
        <taxon>Bacteria</taxon>
        <taxon>Bacillati</taxon>
        <taxon>Actinomycetota</taxon>
        <taxon>Actinomycetes</taxon>
        <taxon>Mycobacteriales</taxon>
        <taxon>Corynebacteriaceae</taxon>
        <taxon>Corynebacterium</taxon>
    </lineage>
</organism>
<dbReference type="CDD" id="cd06259">
    <property type="entry name" value="YdcF-like"/>
    <property type="match status" value="1"/>
</dbReference>
<evidence type="ECO:0000313" key="3">
    <source>
        <dbReference type="Proteomes" id="UP001139336"/>
    </source>
</evidence>
<keyword evidence="3" id="KW-1185">Reference proteome</keyword>
<gene>
    <name evidence="2" type="ORF">L1O03_03280</name>
</gene>
<accession>A0A9X1U6Y9</accession>
<dbReference type="Pfam" id="PF02698">
    <property type="entry name" value="DUF218"/>
    <property type="match status" value="1"/>
</dbReference>
<dbReference type="GO" id="GO:0005886">
    <property type="term" value="C:plasma membrane"/>
    <property type="evidence" value="ECO:0007669"/>
    <property type="project" value="TreeGrafter"/>
</dbReference>
<feature type="domain" description="DUF218" evidence="1">
    <location>
        <begin position="42"/>
        <end position="175"/>
    </location>
</feature>
<dbReference type="Proteomes" id="UP001139336">
    <property type="component" value="Unassembled WGS sequence"/>
</dbReference>
<reference evidence="2" key="1">
    <citation type="submission" date="2022-01" db="EMBL/GenBank/DDBJ databases">
        <title>Corynebacterium sp. nov isolated from isolated from the feces of the greater white-fronted geese (Anser albifrons) at Poyang Lake, PR China.</title>
        <authorList>
            <person name="Liu Q."/>
        </authorList>
    </citation>
    <scope>NUCLEOTIDE SEQUENCE</scope>
    <source>
        <strain evidence="2">JCM 32435</strain>
    </source>
</reference>
<dbReference type="PANTHER" id="PTHR30336:SF20">
    <property type="entry name" value="DUF218 DOMAIN-CONTAINING PROTEIN"/>
    <property type="match status" value="1"/>
</dbReference>
<protein>
    <submittedName>
        <fullName evidence="2">YdcF family protein</fullName>
    </submittedName>
</protein>
<sequence length="239" mass="26165">MRTRRVLRGVLGAVGLVPAVAVLHSGRILWGGRLRESAPAVDAALVLGMAHHNGVPGRYFAGRLRHAAERALEDPSLDVWVLGGTAVGEELSEAEVGCRELQRLGVPEAQIHPSPEGCDTRGSLLALLRAQPEIQHNRLSIITDPHHMVRARMLARECGLRCAADPTPYCPVTVREKSWWVFLSHEVGGLVVADCAQLAGRRVARRCEDILRAIDGCIRPHRRLRHAQIRSADSAAQRD</sequence>
<dbReference type="AlphaFoldDB" id="A0A9X1U6Y9"/>
<name>A0A9X1U6Y9_9CORY</name>
<evidence type="ECO:0000259" key="1">
    <source>
        <dbReference type="Pfam" id="PF02698"/>
    </source>
</evidence>
<dbReference type="InterPro" id="IPR003848">
    <property type="entry name" value="DUF218"/>
</dbReference>
<dbReference type="PANTHER" id="PTHR30336">
    <property type="entry name" value="INNER MEMBRANE PROTEIN, PROBABLE PERMEASE"/>
    <property type="match status" value="1"/>
</dbReference>
<dbReference type="RefSeq" id="WP_236117971.1">
    <property type="nucleotide sequence ID" value="NZ_JAKGSI010000001.1"/>
</dbReference>
<dbReference type="EMBL" id="JAKGSI010000001">
    <property type="protein sequence ID" value="MCF4006202.1"/>
    <property type="molecule type" value="Genomic_DNA"/>
</dbReference>
<dbReference type="InterPro" id="IPR051599">
    <property type="entry name" value="Cell_Envelope_Assoc"/>
</dbReference>
<comment type="caution">
    <text evidence="2">The sequence shown here is derived from an EMBL/GenBank/DDBJ whole genome shotgun (WGS) entry which is preliminary data.</text>
</comment>
<evidence type="ECO:0000313" key="2">
    <source>
        <dbReference type="EMBL" id="MCF4006202.1"/>
    </source>
</evidence>